<reference evidence="1" key="2">
    <citation type="submission" date="2023-06" db="EMBL/GenBank/DDBJ databases">
        <authorList>
            <person name="Lucena T."/>
            <person name="Sun Q."/>
        </authorList>
    </citation>
    <scope>NUCLEOTIDE SEQUENCE</scope>
    <source>
        <strain evidence="1">CECT 8869</strain>
    </source>
</reference>
<evidence type="ECO:0000313" key="1">
    <source>
        <dbReference type="EMBL" id="MDO1513701.1"/>
    </source>
</evidence>
<dbReference type="EMBL" id="JAUKUC010000001">
    <property type="protein sequence ID" value="MDO1513701.1"/>
    <property type="molecule type" value="Genomic_DNA"/>
</dbReference>
<name>A0ABT8RS07_9FLAO</name>
<gene>
    <name evidence="1" type="ORF">Q2T41_13640</name>
</gene>
<organism evidence="1 2">
    <name type="scientific">Maribacter confluentis</name>
    <dbReference type="NCBI Taxonomy" id="1656093"/>
    <lineage>
        <taxon>Bacteria</taxon>
        <taxon>Pseudomonadati</taxon>
        <taxon>Bacteroidota</taxon>
        <taxon>Flavobacteriia</taxon>
        <taxon>Flavobacteriales</taxon>
        <taxon>Flavobacteriaceae</taxon>
        <taxon>Maribacter</taxon>
    </lineage>
</organism>
<proteinExistence type="predicted"/>
<comment type="caution">
    <text evidence="1">The sequence shown here is derived from an EMBL/GenBank/DDBJ whole genome shotgun (WGS) entry which is preliminary data.</text>
</comment>
<dbReference type="Proteomes" id="UP001168579">
    <property type="component" value="Unassembled WGS sequence"/>
</dbReference>
<protein>
    <recommendedName>
        <fullName evidence="3">YD repeat-containing protein</fullName>
    </recommendedName>
</protein>
<evidence type="ECO:0008006" key="3">
    <source>
        <dbReference type="Google" id="ProtNLM"/>
    </source>
</evidence>
<accession>A0ABT8RS07</accession>
<reference evidence="1" key="1">
    <citation type="journal article" date="2014" name="Int. J. Syst. Evol. Microbiol.">
        <title>Complete genome of a new Firmicutes species belonging to the dominant human colonic microbiota ('Ruminococcus bicirculans') reveals two chromosomes and a selective capacity to utilize plant glucans.</title>
        <authorList>
            <consortium name="NISC Comparative Sequencing Program"/>
            <person name="Wegmann U."/>
            <person name="Louis P."/>
            <person name="Goesmann A."/>
            <person name="Henrissat B."/>
            <person name="Duncan S.H."/>
            <person name="Flint H.J."/>
        </authorList>
    </citation>
    <scope>NUCLEOTIDE SEQUENCE</scope>
    <source>
        <strain evidence="1">CECT 8869</strain>
    </source>
</reference>
<sequence length="521" mass="57612">MKFQAGSPLKHFLVFILLSINYGFGQIKIGENPENLHSTSLLELESISRVFVINRMDNDQMRSLKPLEGAVVYNTDEKCLHYYDGSKWNNICAYVENTGLSIIDNGDGSFTVNNGNEALLTFNGADETISTLVLNSDDTFTYTNEAGERSVIDLKTSHSPILTSLIDNNNGTLTYFDELNNQTIIDLKNPQSTIASTLINNNNSTYTYTDELGNETIIDVGSMLPDVVSTLVDNGDGTYTYTDEENNETIINVENGISSQVSTLVDNRDGTYTYRDEQGNLTTFFIGNSNGRHFGESGSIFFANETTGDPSEDNENLFWDNVNKRLGIGISSPRNTLHVNGILRTNRTNSGGGTEAFPGYHFSPAFNTGLFWPQNDGIGFSVAGREIMRISNNTRVGINVQAPQATLHVGGDLIVDGTITTSRGTYKSPDKSNEIRVLDKVKEAITLSDKTLIIKSTVKQMVLPTAWIDNRGHIFIFKNLNDISIPINLNYIDNKGDNSNEFPNNSVIWLQSDGSDWQQIN</sequence>
<dbReference type="RefSeq" id="WP_304436515.1">
    <property type="nucleotide sequence ID" value="NZ_JAUKUC010000001.1"/>
</dbReference>
<keyword evidence="2" id="KW-1185">Reference proteome</keyword>
<evidence type="ECO:0000313" key="2">
    <source>
        <dbReference type="Proteomes" id="UP001168579"/>
    </source>
</evidence>